<organism evidence="1 2">
    <name type="scientific">Lithocarpus litseifolius</name>
    <dbReference type="NCBI Taxonomy" id="425828"/>
    <lineage>
        <taxon>Eukaryota</taxon>
        <taxon>Viridiplantae</taxon>
        <taxon>Streptophyta</taxon>
        <taxon>Embryophyta</taxon>
        <taxon>Tracheophyta</taxon>
        <taxon>Spermatophyta</taxon>
        <taxon>Magnoliopsida</taxon>
        <taxon>eudicotyledons</taxon>
        <taxon>Gunneridae</taxon>
        <taxon>Pentapetalae</taxon>
        <taxon>rosids</taxon>
        <taxon>fabids</taxon>
        <taxon>Fagales</taxon>
        <taxon>Fagaceae</taxon>
        <taxon>Lithocarpus</taxon>
    </lineage>
</organism>
<reference evidence="1 2" key="1">
    <citation type="submission" date="2024-01" db="EMBL/GenBank/DDBJ databases">
        <title>A telomere-to-telomere, gap-free genome of sweet tea (Lithocarpus litseifolius).</title>
        <authorList>
            <person name="Zhou J."/>
        </authorList>
    </citation>
    <scope>NUCLEOTIDE SEQUENCE [LARGE SCALE GENOMIC DNA]</scope>
    <source>
        <strain evidence="1">Zhou-2022a</strain>
        <tissue evidence="1">Leaf</tissue>
    </source>
</reference>
<protein>
    <submittedName>
        <fullName evidence="1">Uncharacterized protein</fullName>
    </submittedName>
</protein>
<evidence type="ECO:0000313" key="1">
    <source>
        <dbReference type="EMBL" id="KAK9988415.1"/>
    </source>
</evidence>
<accession>A0AAW2BQW3</accession>
<proteinExistence type="predicted"/>
<dbReference type="Proteomes" id="UP001459277">
    <property type="component" value="Unassembled WGS sequence"/>
</dbReference>
<comment type="caution">
    <text evidence="1">The sequence shown here is derived from an EMBL/GenBank/DDBJ whole genome shotgun (WGS) entry which is preliminary data.</text>
</comment>
<name>A0AAW2BQW3_9ROSI</name>
<dbReference type="AlphaFoldDB" id="A0AAW2BQW3"/>
<sequence>MKLCELRSTEPSSEHVIKARDSRLALVDVVVEGFISKPLPEGTQLVELPTFKDPQSIVEEITSSDEEAEIESEDNTLEENTENPVLDEDFKAFYHTNEIKEEGLSPHPVAALVTQQRRGGKSSEAVFKRRSRVPNWNPIFELDGSPLHEDSSIRNFDGRRAGYVANVVEQALLLPKDMNELRNLKKH</sequence>
<gene>
    <name evidence="1" type="ORF">SO802_028654</name>
</gene>
<evidence type="ECO:0000313" key="2">
    <source>
        <dbReference type="Proteomes" id="UP001459277"/>
    </source>
</evidence>
<dbReference type="EMBL" id="JAZDWU010000010">
    <property type="protein sequence ID" value="KAK9988415.1"/>
    <property type="molecule type" value="Genomic_DNA"/>
</dbReference>
<keyword evidence="2" id="KW-1185">Reference proteome</keyword>